<dbReference type="AlphaFoldDB" id="A0A936NDQ0"/>
<evidence type="ECO:0000256" key="4">
    <source>
        <dbReference type="ARBA" id="ARBA00023033"/>
    </source>
</evidence>
<dbReference type="GO" id="GO:0046306">
    <property type="term" value="P:alkanesulfonate catabolic process"/>
    <property type="evidence" value="ECO:0007669"/>
    <property type="project" value="TreeGrafter"/>
</dbReference>
<name>A0A936NDQ0_9ACTN</name>
<evidence type="ECO:0000313" key="7">
    <source>
        <dbReference type="Proteomes" id="UP000727993"/>
    </source>
</evidence>
<evidence type="ECO:0000259" key="5">
    <source>
        <dbReference type="Pfam" id="PF00296"/>
    </source>
</evidence>
<comment type="caution">
    <text evidence="6">The sequence shown here is derived from an EMBL/GenBank/DDBJ whole genome shotgun (WGS) entry which is preliminary data.</text>
</comment>
<gene>
    <name evidence="6" type="ORF">IPN02_13125</name>
</gene>
<evidence type="ECO:0000256" key="3">
    <source>
        <dbReference type="ARBA" id="ARBA00023002"/>
    </source>
</evidence>
<reference evidence="6 7" key="1">
    <citation type="submission" date="2020-10" db="EMBL/GenBank/DDBJ databases">
        <title>Connecting structure to function with the recovery of over 1000 high-quality activated sludge metagenome-assembled genomes encoding full-length rRNA genes using long-read sequencing.</title>
        <authorList>
            <person name="Singleton C.M."/>
            <person name="Petriglieri F."/>
            <person name="Kristensen J.M."/>
            <person name="Kirkegaard R.H."/>
            <person name="Michaelsen T.Y."/>
            <person name="Andersen M.H."/>
            <person name="Karst S.M."/>
            <person name="Dueholm M.S."/>
            <person name="Nielsen P.H."/>
            <person name="Albertsen M."/>
        </authorList>
    </citation>
    <scope>NUCLEOTIDE SEQUENCE [LARGE SCALE GENOMIC DNA]</scope>
    <source>
        <strain evidence="6">Lyne_18-Q3-R50-59_MAXAC.006</strain>
    </source>
</reference>
<protein>
    <submittedName>
        <fullName evidence="6">LLM class flavin-dependent oxidoreductase</fullName>
    </submittedName>
</protein>
<evidence type="ECO:0000256" key="1">
    <source>
        <dbReference type="ARBA" id="ARBA00022630"/>
    </source>
</evidence>
<keyword evidence="4" id="KW-0503">Monooxygenase</keyword>
<dbReference type="PANTHER" id="PTHR42847:SF4">
    <property type="entry name" value="ALKANESULFONATE MONOOXYGENASE-RELATED"/>
    <property type="match status" value="1"/>
</dbReference>
<dbReference type="SUPFAM" id="SSF51679">
    <property type="entry name" value="Bacterial luciferase-like"/>
    <property type="match status" value="1"/>
</dbReference>
<evidence type="ECO:0000313" key="6">
    <source>
        <dbReference type="EMBL" id="MBK9297744.1"/>
    </source>
</evidence>
<feature type="domain" description="Luciferase-like" evidence="5">
    <location>
        <begin position="29"/>
        <end position="239"/>
    </location>
</feature>
<keyword evidence="3" id="KW-0560">Oxidoreductase</keyword>
<keyword evidence="2" id="KW-0288">FMN</keyword>
<dbReference type="GO" id="GO:0008726">
    <property type="term" value="F:alkanesulfonate monooxygenase activity"/>
    <property type="evidence" value="ECO:0007669"/>
    <property type="project" value="TreeGrafter"/>
</dbReference>
<accession>A0A936NDQ0</accession>
<sequence length="309" mass="32576">MTQRSDAPAVPLDVGAALPTMARGWSRSTLVDWCDLIDDGPFSSISCGERITFHNTEMLTTMGAAAGRCDRVRVLLNLAVGPWHHTALLAKQVATLDVITDGRVELGLGVGGRPQDFEALGVDWSYRHQRLDDQVAELRRWWAGDSVLDGAPPLGPPPVQPGGPPLYSGAMGPKATARAARWADGISWFDLSLDATEVTAAAGRAADAWADAGRKGRPHLKVACFVALGEGSTPTLRSFTENYLAIFGRRFAADTAATATLDDPSALTDALLGLADTGVVDEVILVPATVDPRCGELMANVVGALAPAR</sequence>
<dbReference type="Pfam" id="PF00296">
    <property type="entry name" value="Bac_luciferase"/>
    <property type="match status" value="1"/>
</dbReference>
<dbReference type="EMBL" id="JADJZA010000007">
    <property type="protein sequence ID" value="MBK9297744.1"/>
    <property type="molecule type" value="Genomic_DNA"/>
</dbReference>
<dbReference type="PANTHER" id="PTHR42847">
    <property type="entry name" value="ALKANESULFONATE MONOOXYGENASE"/>
    <property type="match status" value="1"/>
</dbReference>
<dbReference type="InterPro" id="IPR011251">
    <property type="entry name" value="Luciferase-like_dom"/>
</dbReference>
<organism evidence="6 7">
    <name type="scientific">Candidatus Neomicrothrix subdominans</name>
    <dbReference type="NCBI Taxonomy" id="2954438"/>
    <lineage>
        <taxon>Bacteria</taxon>
        <taxon>Bacillati</taxon>
        <taxon>Actinomycetota</taxon>
        <taxon>Acidimicrobiia</taxon>
        <taxon>Acidimicrobiales</taxon>
        <taxon>Microthrixaceae</taxon>
        <taxon>Candidatus Neomicrothrix</taxon>
    </lineage>
</organism>
<keyword evidence="1" id="KW-0285">Flavoprotein</keyword>
<dbReference type="Proteomes" id="UP000727993">
    <property type="component" value="Unassembled WGS sequence"/>
</dbReference>
<dbReference type="InterPro" id="IPR050172">
    <property type="entry name" value="SsuD_RutA_monooxygenase"/>
</dbReference>
<proteinExistence type="predicted"/>
<evidence type="ECO:0000256" key="2">
    <source>
        <dbReference type="ARBA" id="ARBA00022643"/>
    </source>
</evidence>
<dbReference type="InterPro" id="IPR036661">
    <property type="entry name" value="Luciferase-like_sf"/>
</dbReference>
<dbReference type="Gene3D" id="3.20.20.30">
    <property type="entry name" value="Luciferase-like domain"/>
    <property type="match status" value="1"/>
</dbReference>